<keyword evidence="3" id="KW-0819">tRNA processing</keyword>
<comment type="catalytic activity">
    <reaction evidence="6">
        <text>L-threonylcarbamoyladenylate + adenosine(37) in tRNA = N(6)-L-threonylcarbamoyladenosine(37) in tRNA + AMP + H(+)</text>
        <dbReference type="Rhea" id="RHEA:37059"/>
        <dbReference type="Rhea" id="RHEA-COMP:10162"/>
        <dbReference type="Rhea" id="RHEA-COMP:10163"/>
        <dbReference type="ChEBI" id="CHEBI:15378"/>
        <dbReference type="ChEBI" id="CHEBI:73682"/>
        <dbReference type="ChEBI" id="CHEBI:74411"/>
        <dbReference type="ChEBI" id="CHEBI:74418"/>
        <dbReference type="ChEBI" id="CHEBI:456215"/>
        <dbReference type="EC" id="2.3.1.234"/>
    </reaction>
</comment>
<dbReference type="InterPro" id="IPR017861">
    <property type="entry name" value="KAE1/TsaD"/>
</dbReference>
<evidence type="ECO:0000313" key="8">
    <source>
        <dbReference type="EMBL" id="WFD37254.1"/>
    </source>
</evidence>
<gene>
    <name evidence="8" type="primary">QRI7</name>
    <name evidence="8" type="ORF">MJAP1_000196</name>
</gene>
<keyword evidence="9" id="KW-1185">Reference proteome</keyword>
<dbReference type="GO" id="GO:0072670">
    <property type="term" value="P:mitochondrial tRNA threonylcarbamoyladenosine modification"/>
    <property type="evidence" value="ECO:0007669"/>
    <property type="project" value="TreeGrafter"/>
</dbReference>
<keyword evidence="4" id="KW-0479">Metal-binding</keyword>
<organism evidence="8 9">
    <name type="scientific">Malassezia japonica</name>
    <dbReference type="NCBI Taxonomy" id="223818"/>
    <lineage>
        <taxon>Eukaryota</taxon>
        <taxon>Fungi</taxon>
        <taxon>Dikarya</taxon>
        <taxon>Basidiomycota</taxon>
        <taxon>Ustilaginomycotina</taxon>
        <taxon>Malasseziomycetes</taxon>
        <taxon>Malasseziales</taxon>
        <taxon>Malasseziaceae</taxon>
        <taxon>Malassezia</taxon>
    </lineage>
</organism>
<dbReference type="Proteomes" id="UP001217754">
    <property type="component" value="Chromosome 1"/>
</dbReference>
<evidence type="ECO:0000313" key="9">
    <source>
        <dbReference type="Proteomes" id="UP001217754"/>
    </source>
</evidence>
<evidence type="ECO:0000256" key="5">
    <source>
        <dbReference type="ARBA" id="ARBA00023315"/>
    </source>
</evidence>
<evidence type="ECO:0000256" key="3">
    <source>
        <dbReference type="ARBA" id="ARBA00022694"/>
    </source>
</evidence>
<evidence type="ECO:0000256" key="4">
    <source>
        <dbReference type="ARBA" id="ARBA00022723"/>
    </source>
</evidence>
<dbReference type="GeneID" id="85223845"/>
<dbReference type="RefSeq" id="XP_060120151.1">
    <property type="nucleotide sequence ID" value="XM_060264168.1"/>
</dbReference>
<dbReference type="GO" id="GO:0061711">
    <property type="term" value="F:tRNA N(6)-L-threonylcarbamoyladenine synthase activity"/>
    <property type="evidence" value="ECO:0007669"/>
    <property type="project" value="UniProtKB-EC"/>
</dbReference>
<feature type="domain" description="Gcp-like" evidence="7">
    <location>
        <begin position="48"/>
        <end position="229"/>
    </location>
</feature>
<protein>
    <recommendedName>
        <fullName evidence="1">N(6)-L-threonylcarbamoyladenine synthase</fullName>
        <ecNumber evidence="1">2.3.1.234</ecNumber>
    </recommendedName>
</protein>
<dbReference type="Gene3D" id="3.30.420.40">
    <property type="match status" value="2"/>
</dbReference>
<dbReference type="InterPro" id="IPR000905">
    <property type="entry name" value="Gcp-like_dom"/>
</dbReference>
<dbReference type="EMBL" id="CP119958">
    <property type="protein sequence ID" value="WFD37254.1"/>
    <property type="molecule type" value="Genomic_DNA"/>
</dbReference>
<dbReference type="InterPro" id="IPR043129">
    <property type="entry name" value="ATPase_NBD"/>
</dbReference>
<reference evidence="8" key="1">
    <citation type="submission" date="2023-03" db="EMBL/GenBank/DDBJ databases">
        <title>Mating type loci evolution in Malassezia.</title>
        <authorList>
            <person name="Coelho M.A."/>
        </authorList>
    </citation>
    <scope>NUCLEOTIDE SEQUENCE</scope>
    <source>
        <strain evidence="8">CBS 9431</strain>
    </source>
</reference>
<sequence length="235" mass="24926">MLQGSGRCWTRHARRGVRALATARPRILLGIESSCDDSCASVVTSDRKILSSVVLNQDHADTEGIHPLHAARGHHTNVPLAIARALKEADVPTSELDGIAVTQGPGMPGCLAVGMAAGKTLSTVLSKPIVYVHHMRAHALTPLLTEESPPTFPFLTLLVSGGHTLLVLAHTLDRFQVLATTLDDSVGNTFDKFARGLELGWQSAPGALVEKLAAEHTDAEAEELPKIMLGAPSFS</sequence>
<dbReference type="Pfam" id="PF00814">
    <property type="entry name" value="TsaD"/>
    <property type="match status" value="1"/>
</dbReference>
<dbReference type="GO" id="GO:0005739">
    <property type="term" value="C:mitochondrion"/>
    <property type="evidence" value="ECO:0007669"/>
    <property type="project" value="TreeGrafter"/>
</dbReference>
<keyword evidence="5 8" id="KW-0012">Acyltransferase</keyword>
<evidence type="ECO:0000259" key="7">
    <source>
        <dbReference type="Pfam" id="PF00814"/>
    </source>
</evidence>
<evidence type="ECO:0000256" key="6">
    <source>
        <dbReference type="ARBA" id="ARBA00048117"/>
    </source>
</evidence>
<proteinExistence type="predicted"/>
<evidence type="ECO:0000256" key="2">
    <source>
        <dbReference type="ARBA" id="ARBA00022679"/>
    </source>
</evidence>
<name>A0AAF0EXZ9_9BASI</name>
<accession>A0AAF0EXZ9</accession>
<dbReference type="EC" id="2.3.1.234" evidence="1"/>
<dbReference type="PANTHER" id="PTHR11735:SF6">
    <property type="entry name" value="TRNA N6-ADENOSINE THREONYLCARBAMOYLTRANSFERASE, MITOCHONDRIAL"/>
    <property type="match status" value="1"/>
</dbReference>
<dbReference type="PRINTS" id="PR00789">
    <property type="entry name" value="OSIALOPTASE"/>
</dbReference>
<keyword evidence="2 8" id="KW-0808">Transferase</keyword>
<evidence type="ECO:0000256" key="1">
    <source>
        <dbReference type="ARBA" id="ARBA00012156"/>
    </source>
</evidence>
<dbReference type="SUPFAM" id="SSF53067">
    <property type="entry name" value="Actin-like ATPase domain"/>
    <property type="match status" value="2"/>
</dbReference>
<dbReference type="GO" id="GO:0046872">
    <property type="term" value="F:metal ion binding"/>
    <property type="evidence" value="ECO:0007669"/>
    <property type="project" value="UniProtKB-KW"/>
</dbReference>
<dbReference type="PANTHER" id="PTHR11735">
    <property type="entry name" value="TRNA N6-ADENOSINE THREONYLCARBAMOYLTRANSFERASE"/>
    <property type="match status" value="1"/>
</dbReference>
<dbReference type="AlphaFoldDB" id="A0AAF0EXZ9"/>